<feature type="chain" id="PRO_5046461230" evidence="1">
    <location>
        <begin position="22"/>
        <end position="104"/>
    </location>
</feature>
<evidence type="ECO:0000256" key="1">
    <source>
        <dbReference type="SAM" id="SignalP"/>
    </source>
</evidence>
<evidence type="ECO:0000313" key="3">
    <source>
        <dbReference type="Proteomes" id="UP001610334"/>
    </source>
</evidence>
<organism evidence="2 3">
    <name type="scientific">Aspergillus granulosus</name>
    <dbReference type="NCBI Taxonomy" id="176169"/>
    <lineage>
        <taxon>Eukaryota</taxon>
        <taxon>Fungi</taxon>
        <taxon>Dikarya</taxon>
        <taxon>Ascomycota</taxon>
        <taxon>Pezizomycotina</taxon>
        <taxon>Eurotiomycetes</taxon>
        <taxon>Eurotiomycetidae</taxon>
        <taxon>Eurotiales</taxon>
        <taxon>Aspergillaceae</taxon>
        <taxon>Aspergillus</taxon>
        <taxon>Aspergillus subgen. Nidulantes</taxon>
    </lineage>
</organism>
<comment type="caution">
    <text evidence="2">The sequence shown here is derived from an EMBL/GenBank/DDBJ whole genome shotgun (WGS) entry which is preliminary data.</text>
</comment>
<dbReference type="EMBL" id="JBFXLT010000046">
    <property type="protein sequence ID" value="KAL2812645.1"/>
    <property type="molecule type" value="Genomic_DNA"/>
</dbReference>
<keyword evidence="3" id="KW-1185">Reference proteome</keyword>
<feature type="non-terminal residue" evidence="2">
    <location>
        <position position="104"/>
    </location>
</feature>
<dbReference type="Proteomes" id="UP001610334">
    <property type="component" value="Unassembled WGS sequence"/>
</dbReference>
<sequence length="104" mass="11427">MVTLPWLISIADLMHAVGSLAKPTFPFLDPTGKPIPYSSPCRAIRVPEIPRHLSGNGGFSQLKLLTPPIHQSILDVYLDICEYSQGLEFLEHHETCSVNALGDC</sequence>
<proteinExistence type="predicted"/>
<protein>
    <submittedName>
        <fullName evidence="2">Uncharacterized protein</fullName>
    </submittedName>
</protein>
<name>A0ABR4HB06_9EURO</name>
<keyword evidence="1" id="KW-0732">Signal</keyword>
<gene>
    <name evidence="2" type="ORF">BJX63DRAFT_396255</name>
</gene>
<feature type="signal peptide" evidence="1">
    <location>
        <begin position="1"/>
        <end position="21"/>
    </location>
</feature>
<accession>A0ABR4HB06</accession>
<reference evidence="2 3" key="1">
    <citation type="submission" date="2024-07" db="EMBL/GenBank/DDBJ databases">
        <title>Section-level genome sequencing and comparative genomics of Aspergillus sections Usti and Cavernicolus.</title>
        <authorList>
            <consortium name="Lawrence Berkeley National Laboratory"/>
            <person name="Nybo J.L."/>
            <person name="Vesth T.C."/>
            <person name="Theobald S."/>
            <person name="Frisvad J.C."/>
            <person name="Larsen T.O."/>
            <person name="Kjaerboelling I."/>
            <person name="Rothschild-Mancinelli K."/>
            <person name="Lyhne E.K."/>
            <person name="Kogle M.E."/>
            <person name="Barry K."/>
            <person name="Clum A."/>
            <person name="Na H."/>
            <person name="Ledsgaard L."/>
            <person name="Lin J."/>
            <person name="Lipzen A."/>
            <person name="Kuo A."/>
            <person name="Riley R."/>
            <person name="Mondo S."/>
            <person name="Labutti K."/>
            <person name="Haridas S."/>
            <person name="Pangalinan J."/>
            <person name="Salamov A.A."/>
            <person name="Simmons B.A."/>
            <person name="Magnuson J.K."/>
            <person name="Chen J."/>
            <person name="Drula E."/>
            <person name="Henrissat B."/>
            <person name="Wiebenga A."/>
            <person name="Lubbers R.J."/>
            <person name="Gomes A.C."/>
            <person name="Makela M.R."/>
            <person name="Stajich J."/>
            <person name="Grigoriev I.V."/>
            <person name="Mortensen U.H."/>
            <person name="De Vries R.P."/>
            <person name="Baker S.E."/>
            <person name="Andersen M.R."/>
        </authorList>
    </citation>
    <scope>NUCLEOTIDE SEQUENCE [LARGE SCALE GENOMIC DNA]</scope>
    <source>
        <strain evidence="2 3">CBS 588.65</strain>
    </source>
</reference>
<evidence type="ECO:0000313" key="2">
    <source>
        <dbReference type="EMBL" id="KAL2812645.1"/>
    </source>
</evidence>